<dbReference type="PANTHER" id="PTHR43884">
    <property type="entry name" value="ACYL-COA DEHYDROGENASE"/>
    <property type="match status" value="1"/>
</dbReference>
<evidence type="ECO:0000313" key="6">
    <source>
        <dbReference type="Proteomes" id="UP000297737"/>
    </source>
</evidence>
<dbReference type="PANTHER" id="PTHR43884:SF20">
    <property type="entry name" value="ACYL-COA DEHYDROGENASE FADE28"/>
    <property type="match status" value="1"/>
</dbReference>
<comment type="caution">
    <text evidence="5">The sequence shown here is derived from an EMBL/GenBank/DDBJ whole genome shotgun (WGS) entry which is preliminary data.</text>
</comment>
<reference evidence="5 6" key="1">
    <citation type="submission" date="2019-02" db="EMBL/GenBank/DDBJ databases">
        <title>Polymorphobacter sp. isolated from the lake at the Tibet of China.</title>
        <authorList>
            <person name="Li A."/>
        </authorList>
    </citation>
    <scope>NUCLEOTIDE SEQUENCE [LARGE SCALE GENOMIC DNA]</scope>
    <source>
        <strain evidence="5 6">DJ1R-1</strain>
    </source>
</reference>
<sequence>MSDNRDMVVDTAARLFAALGSDYATNIAEVEAAGLTDLLLPADDGGFGGDWGDAAAVLALAGAHAVALPLGEVMLARRLAAAGGLSLNGRLTIAGATQGRLTGDSFTGTLSQVPWGLEADAVLAEADGRLLRLAVADARAARAINPAGEPRDTLVFERAPATSASEAGLFAQGALLRVLQSAGALDAALKLSVDYVNGRQQFGRALAAFQAVQQLLSQFAVEVAAVRAAAAGACEAADAGDAAFEIGAAKLRTNIAIGVGTAAAHQVHGAIGFTQDYSLHPLTRRLWSWRSEFGNDAYWAVRLGHEITAQGADAFWPQVVARTDRLNRRAS</sequence>
<dbReference type="GO" id="GO:0003995">
    <property type="term" value="F:acyl-CoA dehydrogenase activity"/>
    <property type="evidence" value="ECO:0007669"/>
    <property type="project" value="TreeGrafter"/>
</dbReference>
<evidence type="ECO:0000256" key="1">
    <source>
        <dbReference type="ARBA" id="ARBA00022630"/>
    </source>
</evidence>
<dbReference type="Pfam" id="PF00441">
    <property type="entry name" value="Acyl-CoA_dh_1"/>
    <property type="match status" value="1"/>
</dbReference>
<evidence type="ECO:0000259" key="4">
    <source>
        <dbReference type="Pfam" id="PF00441"/>
    </source>
</evidence>
<dbReference type="RefSeq" id="WP_135244509.1">
    <property type="nucleotide sequence ID" value="NZ_SIHO01000001.1"/>
</dbReference>
<dbReference type="InterPro" id="IPR009075">
    <property type="entry name" value="AcylCo_DH/oxidase_C"/>
</dbReference>
<evidence type="ECO:0000256" key="2">
    <source>
        <dbReference type="ARBA" id="ARBA00022827"/>
    </source>
</evidence>
<dbReference type="OrthoDB" id="2450120at2"/>
<keyword evidence="1" id="KW-0285">Flavoprotein</keyword>
<feature type="domain" description="Acyl-CoA dehydrogenase/oxidase C-terminal" evidence="4">
    <location>
        <begin position="170"/>
        <end position="286"/>
    </location>
</feature>
<dbReference type="EMBL" id="SIHO01000001">
    <property type="protein sequence ID" value="TFU05785.1"/>
    <property type="molecule type" value="Genomic_DNA"/>
</dbReference>
<organism evidence="5 6">
    <name type="scientific">Glacieibacterium arshaanense</name>
    <dbReference type="NCBI Taxonomy" id="2511025"/>
    <lineage>
        <taxon>Bacteria</taxon>
        <taxon>Pseudomonadati</taxon>
        <taxon>Pseudomonadota</taxon>
        <taxon>Alphaproteobacteria</taxon>
        <taxon>Sphingomonadales</taxon>
        <taxon>Sphingosinicellaceae</taxon>
        <taxon>Glacieibacterium</taxon>
    </lineage>
</organism>
<gene>
    <name evidence="5" type="ORF">EUV02_01800</name>
</gene>
<proteinExistence type="predicted"/>
<dbReference type="Gene3D" id="1.20.140.10">
    <property type="entry name" value="Butyryl-CoA Dehydrogenase, subunit A, domain 3"/>
    <property type="match status" value="1"/>
</dbReference>
<dbReference type="InterPro" id="IPR036250">
    <property type="entry name" value="AcylCo_DH-like_C"/>
</dbReference>
<evidence type="ECO:0000313" key="5">
    <source>
        <dbReference type="EMBL" id="TFU05785.1"/>
    </source>
</evidence>
<protein>
    <submittedName>
        <fullName evidence="5">Acyl-CoA dehydrogenase</fullName>
    </submittedName>
</protein>
<keyword evidence="3" id="KW-0560">Oxidoreductase</keyword>
<dbReference type="Proteomes" id="UP000297737">
    <property type="component" value="Unassembled WGS sequence"/>
</dbReference>
<keyword evidence="2" id="KW-0274">FAD</keyword>
<dbReference type="AlphaFoldDB" id="A0A4Y9EQA9"/>
<dbReference type="SUPFAM" id="SSF47203">
    <property type="entry name" value="Acyl-CoA dehydrogenase C-terminal domain-like"/>
    <property type="match status" value="1"/>
</dbReference>
<keyword evidence="6" id="KW-1185">Reference proteome</keyword>
<evidence type="ECO:0000256" key="3">
    <source>
        <dbReference type="ARBA" id="ARBA00023002"/>
    </source>
</evidence>
<accession>A0A4Y9EQA9</accession>
<name>A0A4Y9EQA9_9SPHN</name>